<keyword evidence="7" id="KW-0067">ATP-binding</keyword>
<sequence length="81" mass="9628">MLVYHFFRVYTYRHWPNPMLLCVIENNGLGLSVWVPHRNPCDQTHHMPIITPAYPCMNSGYNVSTSTLHVMREQFQFVYLN</sequence>
<dbReference type="SUPFAM" id="SSF81631">
    <property type="entry name" value="PAP/OAS1 substrate-binding domain"/>
    <property type="match status" value="1"/>
</dbReference>
<reference evidence="10" key="2">
    <citation type="submission" date="2022-03" db="EMBL/GenBank/DDBJ databases">
        <title>Draft title - Genomic analysis of global carrot germplasm unveils the trajectory of domestication and the origin of high carotenoid orange carrot.</title>
        <authorList>
            <person name="Iorizzo M."/>
            <person name="Ellison S."/>
            <person name="Senalik D."/>
            <person name="Macko-Podgorni A."/>
            <person name="Grzebelus D."/>
            <person name="Bostan H."/>
            <person name="Rolling W."/>
            <person name="Curaba J."/>
            <person name="Simon P."/>
        </authorList>
    </citation>
    <scope>NUCLEOTIDE SEQUENCE</scope>
    <source>
        <tissue evidence="10">Leaf</tissue>
    </source>
</reference>
<dbReference type="AlphaFoldDB" id="A0AAF0XEQ6"/>
<comment type="similarity">
    <text evidence="2">Belongs to the poly(A) polymerase family.</text>
</comment>
<organism evidence="10 11">
    <name type="scientific">Daucus carota subsp. sativus</name>
    <name type="common">Carrot</name>
    <dbReference type="NCBI Taxonomy" id="79200"/>
    <lineage>
        <taxon>Eukaryota</taxon>
        <taxon>Viridiplantae</taxon>
        <taxon>Streptophyta</taxon>
        <taxon>Embryophyta</taxon>
        <taxon>Tracheophyta</taxon>
        <taxon>Spermatophyta</taxon>
        <taxon>Magnoliopsida</taxon>
        <taxon>eudicotyledons</taxon>
        <taxon>Gunneridae</taxon>
        <taxon>Pentapetalae</taxon>
        <taxon>asterids</taxon>
        <taxon>campanulids</taxon>
        <taxon>Apiales</taxon>
        <taxon>Apiaceae</taxon>
        <taxon>Apioideae</taxon>
        <taxon>Scandiceae</taxon>
        <taxon>Daucinae</taxon>
        <taxon>Daucus</taxon>
        <taxon>Daucus sect. Daucus</taxon>
    </lineage>
</organism>
<evidence type="ECO:0000256" key="7">
    <source>
        <dbReference type="ARBA" id="ARBA00022840"/>
    </source>
</evidence>
<dbReference type="EC" id="2.7.7.19" evidence="3"/>
<evidence type="ECO:0000256" key="1">
    <source>
        <dbReference type="ARBA" id="ARBA00004123"/>
    </source>
</evidence>
<evidence type="ECO:0000256" key="5">
    <source>
        <dbReference type="ARBA" id="ARBA00022679"/>
    </source>
</evidence>
<dbReference type="InterPro" id="IPR007012">
    <property type="entry name" value="PolA_pol_cen_dom"/>
</dbReference>
<dbReference type="Proteomes" id="UP000077755">
    <property type="component" value="Chromosome 6"/>
</dbReference>
<evidence type="ECO:0000313" key="10">
    <source>
        <dbReference type="EMBL" id="WOH05687.1"/>
    </source>
</evidence>
<keyword evidence="8" id="KW-0539">Nucleus</keyword>
<protein>
    <recommendedName>
        <fullName evidence="3">polynucleotide adenylyltransferase</fullName>
        <ecNumber evidence="3">2.7.7.19</ecNumber>
    </recommendedName>
</protein>
<accession>A0AAF0XEQ6</accession>
<dbReference type="GO" id="GO:0005524">
    <property type="term" value="F:ATP binding"/>
    <property type="evidence" value="ECO:0007669"/>
    <property type="project" value="UniProtKB-KW"/>
</dbReference>
<evidence type="ECO:0000256" key="8">
    <source>
        <dbReference type="ARBA" id="ARBA00023242"/>
    </source>
</evidence>
<dbReference type="GO" id="GO:0006397">
    <property type="term" value="P:mRNA processing"/>
    <property type="evidence" value="ECO:0007669"/>
    <property type="project" value="UniProtKB-KW"/>
</dbReference>
<dbReference type="GO" id="GO:1990817">
    <property type="term" value="F:poly(A) RNA polymerase activity"/>
    <property type="evidence" value="ECO:0007669"/>
    <property type="project" value="UniProtKB-EC"/>
</dbReference>
<keyword evidence="4" id="KW-0507">mRNA processing</keyword>
<evidence type="ECO:0000256" key="6">
    <source>
        <dbReference type="ARBA" id="ARBA00022741"/>
    </source>
</evidence>
<feature type="domain" description="Poly(A) polymerase central" evidence="9">
    <location>
        <begin position="1"/>
        <end position="76"/>
    </location>
</feature>
<reference evidence="10" key="1">
    <citation type="journal article" date="2016" name="Nat. Genet.">
        <title>A high-quality carrot genome assembly provides new insights into carotenoid accumulation and asterid genome evolution.</title>
        <authorList>
            <person name="Iorizzo M."/>
            <person name="Ellison S."/>
            <person name="Senalik D."/>
            <person name="Zeng P."/>
            <person name="Satapoomin P."/>
            <person name="Huang J."/>
            <person name="Bowman M."/>
            <person name="Iovene M."/>
            <person name="Sanseverino W."/>
            <person name="Cavagnaro P."/>
            <person name="Yildiz M."/>
            <person name="Macko-Podgorni A."/>
            <person name="Moranska E."/>
            <person name="Grzebelus E."/>
            <person name="Grzebelus D."/>
            <person name="Ashrafi H."/>
            <person name="Zheng Z."/>
            <person name="Cheng S."/>
            <person name="Spooner D."/>
            <person name="Van Deynze A."/>
            <person name="Simon P."/>
        </authorList>
    </citation>
    <scope>NUCLEOTIDE SEQUENCE</scope>
    <source>
        <tissue evidence="10">Leaf</tissue>
    </source>
</reference>
<dbReference type="PANTHER" id="PTHR10682:SF22">
    <property type="entry name" value="POLYNUCLEOTIDE ADENYLYLTRANSFERASE"/>
    <property type="match status" value="1"/>
</dbReference>
<evidence type="ECO:0000313" key="11">
    <source>
        <dbReference type="Proteomes" id="UP000077755"/>
    </source>
</evidence>
<dbReference type="Gene3D" id="1.10.1410.10">
    <property type="match status" value="1"/>
</dbReference>
<keyword evidence="11" id="KW-1185">Reference proteome</keyword>
<keyword evidence="5" id="KW-0808">Transferase</keyword>
<evidence type="ECO:0000259" key="9">
    <source>
        <dbReference type="Pfam" id="PF04928"/>
    </source>
</evidence>
<gene>
    <name evidence="10" type="ORF">DCAR_0625107</name>
</gene>
<evidence type="ECO:0000256" key="4">
    <source>
        <dbReference type="ARBA" id="ARBA00022664"/>
    </source>
</evidence>
<dbReference type="GO" id="GO:0005634">
    <property type="term" value="C:nucleus"/>
    <property type="evidence" value="ECO:0007669"/>
    <property type="project" value="UniProtKB-SubCell"/>
</dbReference>
<proteinExistence type="inferred from homology"/>
<keyword evidence="6" id="KW-0547">Nucleotide-binding</keyword>
<evidence type="ECO:0000256" key="2">
    <source>
        <dbReference type="ARBA" id="ARBA00010912"/>
    </source>
</evidence>
<name>A0AAF0XEQ6_DAUCS</name>
<dbReference type="Pfam" id="PF04928">
    <property type="entry name" value="PAP_central"/>
    <property type="match status" value="1"/>
</dbReference>
<dbReference type="PANTHER" id="PTHR10682">
    <property type="entry name" value="POLY A POLYMERASE"/>
    <property type="match status" value="1"/>
</dbReference>
<dbReference type="EMBL" id="CP093348">
    <property type="protein sequence ID" value="WOH05687.1"/>
    <property type="molecule type" value="Genomic_DNA"/>
</dbReference>
<comment type="subcellular location">
    <subcellularLocation>
        <location evidence="1">Nucleus</location>
    </subcellularLocation>
</comment>
<evidence type="ECO:0000256" key="3">
    <source>
        <dbReference type="ARBA" id="ARBA00012388"/>
    </source>
</evidence>